<keyword evidence="2" id="KW-0325">Glycoprotein</keyword>
<dbReference type="STRING" id="48709.A0A1D2MUC3"/>
<dbReference type="Pfam" id="PF01082">
    <property type="entry name" value="Cu2_monooxygen"/>
    <property type="match status" value="1"/>
</dbReference>
<comment type="caution">
    <text evidence="6">The sequence shown here is derived from an EMBL/GenBank/DDBJ whole genome shotgun (WGS) entry which is preliminary data.</text>
</comment>
<dbReference type="InterPro" id="IPR008977">
    <property type="entry name" value="PHM/PNGase_F_dom_sf"/>
</dbReference>
<dbReference type="PANTHER" id="PTHR10157">
    <property type="entry name" value="DOPAMINE BETA HYDROXYLASE RELATED"/>
    <property type="match status" value="1"/>
</dbReference>
<keyword evidence="6" id="KW-0503">Monooxygenase</keyword>
<evidence type="ECO:0000259" key="4">
    <source>
        <dbReference type="Pfam" id="PF01082"/>
    </source>
</evidence>
<name>A0A1D2MUC3_ORCCI</name>
<keyword evidence="7" id="KW-1185">Reference proteome</keyword>
<dbReference type="InterPro" id="IPR024548">
    <property type="entry name" value="Cu2_monoox_C"/>
</dbReference>
<organism evidence="6 7">
    <name type="scientific">Orchesella cincta</name>
    <name type="common">Springtail</name>
    <name type="synonym">Podura cincta</name>
    <dbReference type="NCBI Taxonomy" id="48709"/>
    <lineage>
        <taxon>Eukaryota</taxon>
        <taxon>Metazoa</taxon>
        <taxon>Ecdysozoa</taxon>
        <taxon>Arthropoda</taxon>
        <taxon>Hexapoda</taxon>
        <taxon>Collembola</taxon>
        <taxon>Entomobryomorpha</taxon>
        <taxon>Entomobryoidea</taxon>
        <taxon>Orchesellidae</taxon>
        <taxon>Orchesellinae</taxon>
        <taxon>Orchesella</taxon>
    </lineage>
</organism>
<dbReference type="InterPro" id="IPR000323">
    <property type="entry name" value="Cu2_ascorb_mOase_N"/>
</dbReference>
<dbReference type="Pfam" id="PF03712">
    <property type="entry name" value="Cu2_monoox_C"/>
    <property type="match status" value="1"/>
</dbReference>
<reference evidence="6 7" key="1">
    <citation type="journal article" date="2016" name="Genome Biol. Evol.">
        <title>Gene Family Evolution Reflects Adaptation to Soil Environmental Stressors in the Genome of the Collembolan Orchesella cincta.</title>
        <authorList>
            <person name="Faddeeva-Vakhrusheva A."/>
            <person name="Derks M.F."/>
            <person name="Anvar S.Y."/>
            <person name="Agamennone V."/>
            <person name="Suring W."/>
            <person name="Smit S."/>
            <person name="van Straalen N.M."/>
            <person name="Roelofs D."/>
        </authorList>
    </citation>
    <scope>NUCLEOTIDE SEQUENCE [LARGE SCALE GENOMIC DNA]</scope>
    <source>
        <tissue evidence="6">Mixed pool</tissue>
    </source>
</reference>
<evidence type="ECO:0000256" key="3">
    <source>
        <dbReference type="SAM" id="SignalP"/>
    </source>
</evidence>
<keyword evidence="1" id="KW-1015">Disulfide bond</keyword>
<dbReference type="InterPro" id="IPR000945">
    <property type="entry name" value="DBH-like"/>
</dbReference>
<keyword evidence="3" id="KW-0732">Signal</keyword>
<dbReference type="AlphaFoldDB" id="A0A1D2MUC3"/>
<feature type="signal peptide" evidence="3">
    <location>
        <begin position="1"/>
        <end position="21"/>
    </location>
</feature>
<accession>A0A1D2MUC3</accession>
<dbReference type="Proteomes" id="UP000094527">
    <property type="component" value="Unassembled WGS sequence"/>
</dbReference>
<feature type="domain" description="Copper type II ascorbate-dependent monooxygenase N-terminal" evidence="4">
    <location>
        <begin position="41"/>
        <end position="159"/>
    </location>
</feature>
<evidence type="ECO:0000259" key="5">
    <source>
        <dbReference type="Pfam" id="PF03712"/>
    </source>
</evidence>
<dbReference type="Gene3D" id="2.60.120.310">
    <property type="entry name" value="Copper type II, ascorbate-dependent monooxygenase, N-terminal domain"/>
    <property type="match status" value="1"/>
</dbReference>
<feature type="chain" id="PRO_5008904550" evidence="3">
    <location>
        <begin position="22"/>
        <end position="400"/>
    </location>
</feature>
<evidence type="ECO:0000313" key="7">
    <source>
        <dbReference type="Proteomes" id="UP000094527"/>
    </source>
</evidence>
<proteinExistence type="predicted"/>
<dbReference type="EMBL" id="LJIJ01000511">
    <property type="protein sequence ID" value="ODM96687.1"/>
    <property type="molecule type" value="Genomic_DNA"/>
</dbReference>
<dbReference type="SUPFAM" id="SSF49742">
    <property type="entry name" value="PHM/PNGase F"/>
    <property type="match status" value="2"/>
</dbReference>
<dbReference type="GO" id="GO:0005507">
    <property type="term" value="F:copper ion binding"/>
    <property type="evidence" value="ECO:0007669"/>
    <property type="project" value="InterPro"/>
</dbReference>
<evidence type="ECO:0000256" key="1">
    <source>
        <dbReference type="ARBA" id="ARBA00023157"/>
    </source>
</evidence>
<evidence type="ECO:0000256" key="2">
    <source>
        <dbReference type="ARBA" id="ARBA00023180"/>
    </source>
</evidence>
<dbReference type="PANTHER" id="PTHR10157:SF23">
    <property type="entry name" value="MOXD1 HOMOLOG 1"/>
    <property type="match status" value="1"/>
</dbReference>
<gene>
    <name evidence="6" type="ORF">Ocin01_09982</name>
</gene>
<dbReference type="InterPro" id="IPR014784">
    <property type="entry name" value="Cu2_ascorb_mOase-like_C"/>
</dbReference>
<sequence>MKLGFVVLAAAALILSTVVESLPFVEHNGNATTWKILTRHVLSSAHSSQHCSFHKSPVQGVKQHIFKENYMKSEYVHHVDLFRCVAPEGKSNPEVFDPFLREEGYSCTNKELPLEHCQYYCFWSCPIAPPENRFPENAGHAINEGEYLFMVIHYENPSELTDVKVESGVEFTFSHDDKEFDTAFLKVGRYISYKNLIPPSSKNFVVPHTCTSECTEILPQPIQIFGVTFHAHDSAMEIKLEHLRNGKSLNVIAHDKHYSPGEPFKFKKLEEQVKFLPGDELRVDCTYDTSSAGGKAMIGGNSLESEMCIAFIEYYPRTMKLSACGTSTDGSAVKKFFGIEDFNSEDAINPIVSSPGYLNGKSFTEVVQSIEWNEENRAQFQELMKNGPKEKYCSVGHHFE</sequence>
<feature type="domain" description="Copper type II ascorbate-dependent monooxygenase C-terminal" evidence="5">
    <location>
        <begin position="181"/>
        <end position="336"/>
    </location>
</feature>
<dbReference type="Gene3D" id="2.60.120.230">
    <property type="match status" value="1"/>
</dbReference>
<evidence type="ECO:0000313" key="6">
    <source>
        <dbReference type="EMBL" id="ODM96687.1"/>
    </source>
</evidence>
<dbReference type="InterPro" id="IPR036939">
    <property type="entry name" value="Cu2_ascorb_mOase_N_sf"/>
</dbReference>
<dbReference type="OrthoDB" id="10003276at2759"/>
<dbReference type="GO" id="GO:0004500">
    <property type="term" value="F:dopamine beta-monooxygenase activity"/>
    <property type="evidence" value="ECO:0007669"/>
    <property type="project" value="InterPro"/>
</dbReference>
<keyword evidence="6" id="KW-0560">Oxidoreductase</keyword>
<protein>
    <submittedName>
        <fullName evidence="6">DBH-like monooxygenase protein 1</fullName>
    </submittedName>
</protein>